<evidence type="ECO:0000256" key="6">
    <source>
        <dbReference type="SAM" id="Phobius"/>
    </source>
</evidence>
<feature type="transmembrane region" description="Helical" evidence="6">
    <location>
        <begin position="521"/>
        <end position="538"/>
    </location>
</feature>
<evidence type="ECO:0000259" key="7">
    <source>
        <dbReference type="SMART" id="SM00004"/>
    </source>
</evidence>
<accession>A0A7S3PY17</accession>
<feature type="compositionally biased region" description="Acidic residues" evidence="5">
    <location>
        <begin position="192"/>
        <end position="207"/>
    </location>
</feature>
<feature type="coiled-coil region" evidence="4">
    <location>
        <begin position="285"/>
        <end position="312"/>
    </location>
</feature>
<keyword evidence="6" id="KW-1133">Transmembrane helix</keyword>
<feature type="transmembrane region" description="Helical" evidence="6">
    <location>
        <begin position="581"/>
        <end position="601"/>
    </location>
</feature>
<name>A0A7S3PY17_9STRA</name>
<sequence length="790" mass="87360">MGNKQKTMMNSDNEGSIEGQLRLEDEVIRSPSQDAYPLPSSQIFDPNNSHLSNGAKERADASAKLASEFFSAQRGGHEDEQGYDYVKEDVQNNGKYVDSSNITGTDDGPNLTNAANMNVDSMAKSFEEFGGDDHDSNNKKYTPGAEVLSSGDESSSVELIDALGVITFDTEDEMDDEPDPWLELESIKEESDHDDENSDYNDDEDLSIENTTVHTRNSGVIEEQRPNTRSLHDYPDEGNAERKSSLENDADIELDELLGTAQTASIVDSFGDDEAELEPEQTPGMQEVVSLIGSLEQQVKDLKTQVEDLESGKSRSVNILGKDDEKVFRLDRDLFTLLMRSKVLSLTWAFGVPVYICQVGLISLLFLYNEVIYFFLDGDKEGTIDGYTADSKTPWGLPLSVETHVHVAQCFAILLSLLVRQDIISSVLVLCMDQDFANQDITTSGVLFCTDCNRNKSKWHFAIGESNNDKTIDISSRSCGLRFRRFLLPNLMKLLKGSAALVSSMIIILKSTDVSTLIKDLIVIVILSSIDQLFFLLAELGHVTTELQETAIQCQKVKITETYVFKCFSYKPGVEKKNEGVALRAVILLVLFAAMITPWAFVVRDQMNGNFLHNEFPSCSIVMYSIARLGNGICDESLNIVECGFDAGDCHKVNHDEYKNCNATKLDPMSLGNGVCDEMFNHRDCKYDAFDCLIKSSEGEIEYLEVPDYPGCLVQFPELAMALGDGTCNEVNNSTECQFDGGDCADFPKNFVPGHPGCFAIAEWIGDGLCNPAFNTSFCDFDGGDCLYGS</sequence>
<evidence type="ECO:0000313" key="8">
    <source>
        <dbReference type="EMBL" id="CAE0459497.1"/>
    </source>
</evidence>
<evidence type="ECO:0000256" key="4">
    <source>
        <dbReference type="SAM" id="Coils"/>
    </source>
</evidence>
<dbReference type="Gene3D" id="3.30.300.320">
    <property type="match status" value="1"/>
</dbReference>
<keyword evidence="1" id="KW-0677">Repeat</keyword>
<reference evidence="8" key="1">
    <citation type="submission" date="2021-01" db="EMBL/GenBank/DDBJ databases">
        <authorList>
            <person name="Corre E."/>
            <person name="Pelletier E."/>
            <person name="Niang G."/>
            <person name="Scheremetjew M."/>
            <person name="Finn R."/>
            <person name="Kale V."/>
            <person name="Holt S."/>
            <person name="Cochrane G."/>
            <person name="Meng A."/>
            <person name="Brown T."/>
            <person name="Cohen L."/>
        </authorList>
    </citation>
    <scope>NUCLEOTIDE SEQUENCE</scope>
    <source>
        <strain evidence="8">MM31A-1</strain>
    </source>
</reference>
<dbReference type="Gene3D" id="4.10.470.20">
    <property type="match status" value="1"/>
</dbReference>
<keyword evidence="6" id="KW-0472">Membrane</keyword>
<evidence type="ECO:0000256" key="5">
    <source>
        <dbReference type="SAM" id="MobiDB-lite"/>
    </source>
</evidence>
<gene>
    <name evidence="8" type="ORF">CDEB00056_LOCUS4338</name>
</gene>
<keyword evidence="3" id="KW-0325">Glycoprotein</keyword>
<organism evidence="8">
    <name type="scientific">Chaetoceros debilis</name>
    <dbReference type="NCBI Taxonomy" id="122233"/>
    <lineage>
        <taxon>Eukaryota</taxon>
        <taxon>Sar</taxon>
        <taxon>Stramenopiles</taxon>
        <taxon>Ochrophyta</taxon>
        <taxon>Bacillariophyta</taxon>
        <taxon>Coscinodiscophyceae</taxon>
        <taxon>Chaetocerotophycidae</taxon>
        <taxon>Chaetocerotales</taxon>
        <taxon>Chaetocerotaceae</taxon>
        <taxon>Chaetoceros</taxon>
    </lineage>
</organism>
<feature type="compositionally biased region" description="Polar residues" evidence="5">
    <location>
        <begin position="1"/>
        <end position="14"/>
    </location>
</feature>
<feature type="transmembrane region" description="Helical" evidence="6">
    <location>
        <begin position="491"/>
        <end position="509"/>
    </location>
</feature>
<evidence type="ECO:0000256" key="3">
    <source>
        <dbReference type="ARBA" id="ARBA00023180"/>
    </source>
</evidence>
<feature type="compositionally biased region" description="Polar residues" evidence="5">
    <location>
        <begin position="208"/>
        <end position="218"/>
    </location>
</feature>
<evidence type="ECO:0000256" key="2">
    <source>
        <dbReference type="ARBA" id="ARBA00023157"/>
    </source>
</evidence>
<evidence type="ECO:0000256" key="1">
    <source>
        <dbReference type="ARBA" id="ARBA00022737"/>
    </source>
</evidence>
<dbReference type="InterPro" id="IPR000800">
    <property type="entry name" value="Notch_dom"/>
</dbReference>
<feature type="compositionally biased region" description="Acidic residues" evidence="5">
    <location>
        <begin position="169"/>
        <end position="182"/>
    </location>
</feature>
<keyword evidence="6" id="KW-0812">Transmembrane</keyword>
<dbReference type="AlphaFoldDB" id="A0A7S3PY17"/>
<dbReference type="SMART" id="SM00004">
    <property type="entry name" value="NL"/>
    <property type="match status" value="3"/>
</dbReference>
<feature type="compositionally biased region" description="Basic and acidic residues" evidence="5">
    <location>
        <begin position="125"/>
        <end position="138"/>
    </location>
</feature>
<feature type="region of interest" description="Disordered" evidence="5">
    <location>
        <begin position="125"/>
        <end position="155"/>
    </location>
</feature>
<feature type="compositionally biased region" description="Basic and acidic residues" evidence="5">
    <location>
        <begin position="222"/>
        <end position="244"/>
    </location>
</feature>
<feature type="compositionally biased region" description="Polar residues" evidence="5">
    <location>
        <begin position="39"/>
        <end position="52"/>
    </location>
</feature>
<feature type="domain" description="LNR" evidence="7">
    <location>
        <begin position="612"/>
        <end position="651"/>
    </location>
</feature>
<proteinExistence type="predicted"/>
<keyword evidence="4" id="KW-0175">Coiled coil</keyword>
<feature type="region of interest" description="Disordered" evidence="5">
    <location>
        <begin position="1"/>
        <end position="59"/>
    </location>
</feature>
<protein>
    <recommendedName>
        <fullName evidence="7">LNR domain-containing protein</fullName>
    </recommendedName>
</protein>
<feature type="transmembrane region" description="Helical" evidence="6">
    <location>
        <begin position="346"/>
        <end position="368"/>
    </location>
</feature>
<dbReference type="Pfam" id="PF00066">
    <property type="entry name" value="Notch"/>
    <property type="match status" value="2"/>
</dbReference>
<dbReference type="EMBL" id="HBIO01006003">
    <property type="protein sequence ID" value="CAE0459497.1"/>
    <property type="molecule type" value="Transcribed_RNA"/>
</dbReference>
<feature type="domain" description="LNR" evidence="7">
    <location>
        <begin position="700"/>
        <end position="745"/>
    </location>
</feature>
<feature type="region of interest" description="Disordered" evidence="5">
    <location>
        <begin position="167"/>
        <end position="244"/>
    </location>
</feature>
<keyword evidence="2" id="KW-1015">Disulfide bond</keyword>
<feature type="region of interest" description="Disordered" evidence="5">
    <location>
        <begin position="96"/>
        <end position="115"/>
    </location>
</feature>
<feature type="domain" description="LNR" evidence="7">
    <location>
        <begin position="751"/>
        <end position="787"/>
    </location>
</feature>